<feature type="compositionally biased region" description="Gly residues" evidence="1">
    <location>
        <begin position="774"/>
        <end position="792"/>
    </location>
</feature>
<evidence type="ECO:0008006" key="5">
    <source>
        <dbReference type="Google" id="ProtNLM"/>
    </source>
</evidence>
<comment type="caution">
    <text evidence="3">The sequence shown here is derived from an EMBL/GenBank/DDBJ whole genome shotgun (WGS) entry which is preliminary data.</text>
</comment>
<feature type="signal peptide" evidence="2">
    <location>
        <begin position="1"/>
        <end position="28"/>
    </location>
</feature>
<dbReference type="Proteomes" id="UP000812270">
    <property type="component" value="Unassembled WGS sequence"/>
</dbReference>
<evidence type="ECO:0000256" key="1">
    <source>
        <dbReference type="SAM" id="MobiDB-lite"/>
    </source>
</evidence>
<evidence type="ECO:0000256" key="2">
    <source>
        <dbReference type="SAM" id="SignalP"/>
    </source>
</evidence>
<accession>A0A9E2W877</accession>
<feature type="chain" id="PRO_5038417581" description="Carbohydrate-binding family V/XII" evidence="2">
    <location>
        <begin position="29"/>
        <end position="792"/>
    </location>
</feature>
<protein>
    <recommendedName>
        <fullName evidence="5">Carbohydrate-binding family V/XII</fullName>
    </recommendedName>
</protein>
<gene>
    <name evidence="3" type="ORF">KTO63_11070</name>
</gene>
<evidence type="ECO:0000313" key="4">
    <source>
        <dbReference type="Proteomes" id="UP000812270"/>
    </source>
</evidence>
<feature type="compositionally biased region" description="Polar residues" evidence="1">
    <location>
        <begin position="649"/>
        <end position="660"/>
    </location>
</feature>
<organism evidence="3 4">
    <name type="scientific">Pinibacter aurantiacus</name>
    <dbReference type="NCBI Taxonomy" id="2851599"/>
    <lineage>
        <taxon>Bacteria</taxon>
        <taxon>Pseudomonadati</taxon>
        <taxon>Bacteroidota</taxon>
        <taxon>Chitinophagia</taxon>
        <taxon>Chitinophagales</taxon>
        <taxon>Chitinophagaceae</taxon>
        <taxon>Pinibacter</taxon>
    </lineage>
</organism>
<keyword evidence="4" id="KW-1185">Reference proteome</keyword>
<dbReference type="EMBL" id="JAHSPG010000007">
    <property type="protein sequence ID" value="MBV4357692.1"/>
    <property type="molecule type" value="Genomic_DNA"/>
</dbReference>
<dbReference type="AlphaFoldDB" id="A0A9E2W877"/>
<keyword evidence="2" id="KW-0732">Signal</keyword>
<feature type="region of interest" description="Disordered" evidence="1">
    <location>
        <begin position="769"/>
        <end position="792"/>
    </location>
</feature>
<feature type="compositionally biased region" description="Polar residues" evidence="1">
    <location>
        <begin position="674"/>
        <end position="712"/>
    </location>
</feature>
<proteinExistence type="predicted"/>
<dbReference type="RefSeq" id="WP_217791349.1">
    <property type="nucleotide sequence ID" value="NZ_JAHSPG010000007.1"/>
</dbReference>
<evidence type="ECO:0000313" key="3">
    <source>
        <dbReference type="EMBL" id="MBV4357692.1"/>
    </source>
</evidence>
<feature type="compositionally biased region" description="Polar residues" evidence="1">
    <location>
        <begin position="718"/>
        <end position="741"/>
    </location>
</feature>
<name>A0A9E2W877_9BACT</name>
<reference evidence="3" key="1">
    <citation type="submission" date="2021-06" db="EMBL/GenBank/DDBJ databases">
        <authorList>
            <person name="Huq M.A."/>
        </authorList>
    </citation>
    <scope>NUCLEOTIDE SEQUENCE</scope>
    <source>
        <strain evidence="3">MAH-26</strain>
    </source>
</reference>
<feature type="region of interest" description="Disordered" evidence="1">
    <location>
        <begin position="639"/>
        <end position="741"/>
    </location>
</feature>
<sequence length="792" mass="86685">MNRLFRKTVLPVIFALPLFFFTGKIASAQSKDSVSAKDLGWPRQITKDGSKLVYYQPQIDSWKDYKRVYTRMAFALTPKGGKQTLGVANLSAKTDVNKDNRTVYLHSISIDDVRFPALSEDSAKIMEKLLKKLIPTKSAQPISLDRVLADMEKDSVIVSGVELRNDPPKIFYSASPAILLMVYGDPVYAPIEKTSIKFVINTNWDIFIDTSTHQYYLLDNTTWMKSDKLESGWKITTKLPKDMSKLPSGQNFDDVKQQVPPPQSTVDPTVFYSNQPAELILSDGQPIYSKIDNTNLMYVTNTDNDLFLDNTSEKYYVLISGRWFSSSTLPGPWVYAGNTLPEDFKKIPANSPKGIVLSSVPGTQEASDAVMLAQIPTTAVINKKEVEAKVKVTYDGSTPQFKPIDSTTMEYASNTQDKVIKVGDLYYLCFQGVWFISSAATGPWKVADSVAAEIYTIPPSSPVYNVTYVTQTNATEETVESSTTAGYFGMFVIGMTMGACMAYGTGWYYPPYMYYPPYGYPIYRPYPYSYGCGVAYNPWSGGYVAHRSVYGPYGAAGGSAWYNPSTGRYGRSATVATPYGSRTVAHSYNPYTGAYGRTSQGSNAYGNWGQSAAVRGNDWARTAHVTNANGTTAGYRTSGGNQGIIHSGDNGTVARTNNGTYAGKDGNVYRKNSDGSWSQYNKNGGWSSVNKPSQGNLSGATRNQPTAGTRDQNLGGATRQTPTAGQTPATRNQNLGGQNRASVNDRTMEGLNNSAQSRSRGQMQTQRYNNYQRSGGGGFRGGGGGGGGFRRR</sequence>